<keyword evidence="1" id="KW-1133">Transmembrane helix</keyword>
<dbReference type="NCBIfam" id="TIGR02832">
    <property type="entry name" value="spo_yunB"/>
    <property type="match status" value="1"/>
</dbReference>
<proteinExistence type="predicted"/>
<organism evidence="2 3">
    <name type="scientific">Thermohalobacter berrensis</name>
    <dbReference type="NCBI Taxonomy" id="99594"/>
    <lineage>
        <taxon>Bacteria</taxon>
        <taxon>Bacillati</taxon>
        <taxon>Bacillota</taxon>
        <taxon>Tissierellia</taxon>
        <taxon>Tissierellales</taxon>
        <taxon>Thermohalobacteraceae</taxon>
        <taxon>Thermohalobacter</taxon>
    </lineage>
</organism>
<dbReference type="OrthoDB" id="1649278at2"/>
<evidence type="ECO:0000313" key="2">
    <source>
        <dbReference type="EMBL" id="RKD34784.1"/>
    </source>
</evidence>
<name>A0A419TBA6_9FIRM</name>
<sequence length="220" mass="24587">MLKYRNKKRKKRFFIIVILCTIVIYGFIIVDRNLKPTILAISEVKARMIATQAINDAVKVKINEDIKYKDLIFVKYDNEGKVTMMQANTVMMNSIASEVALGVQENMRQIATSSIKVPLGNAFNSQLLAQVGPKISIKIVPKGTVTVDFTTEFEESGINQTRHKVYLTIITDVRIIVPLASDTIRIATNVPVAETVIVGDVPESYINVPEEDFLNVVPTD</sequence>
<comment type="caution">
    <text evidence="2">The sequence shown here is derived from an EMBL/GenBank/DDBJ whole genome shotgun (WGS) entry which is preliminary data.</text>
</comment>
<dbReference type="InterPro" id="IPR014197">
    <property type="entry name" value="Sporulation_prot_YunB"/>
</dbReference>
<dbReference type="AlphaFoldDB" id="A0A419TBA6"/>
<accession>A0A419TBA6</accession>
<keyword evidence="1" id="KW-0472">Membrane</keyword>
<reference evidence="2 3" key="1">
    <citation type="submission" date="2016-08" db="EMBL/GenBank/DDBJ databases">
        <title>Novel Firmicutes and Novel Genomes.</title>
        <authorList>
            <person name="Poppleton D.I."/>
            <person name="Gribaldo S."/>
        </authorList>
    </citation>
    <scope>NUCLEOTIDE SEQUENCE [LARGE SCALE GENOMIC DNA]</scope>
    <source>
        <strain evidence="2 3">CTT3</strain>
    </source>
</reference>
<dbReference type="EMBL" id="MCIB01000001">
    <property type="protein sequence ID" value="RKD34784.1"/>
    <property type="molecule type" value="Genomic_DNA"/>
</dbReference>
<evidence type="ECO:0000313" key="3">
    <source>
        <dbReference type="Proteomes" id="UP000284177"/>
    </source>
</evidence>
<dbReference type="Pfam" id="PF09560">
    <property type="entry name" value="Spore_YunB"/>
    <property type="match status" value="1"/>
</dbReference>
<gene>
    <name evidence="2" type="ORF">BET03_02335</name>
</gene>
<protein>
    <submittedName>
        <fullName evidence="2">Sporulation protein YunB</fullName>
    </submittedName>
</protein>
<dbReference type="Proteomes" id="UP000284177">
    <property type="component" value="Unassembled WGS sequence"/>
</dbReference>
<dbReference type="PIRSF" id="PIRSF021383">
    <property type="entry name" value="YunB"/>
    <property type="match status" value="1"/>
</dbReference>
<keyword evidence="3" id="KW-1185">Reference proteome</keyword>
<keyword evidence="1" id="KW-0812">Transmembrane</keyword>
<feature type="transmembrane region" description="Helical" evidence="1">
    <location>
        <begin position="12"/>
        <end position="30"/>
    </location>
</feature>
<evidence type="ECO:0000256" key="1">
    <source>
        <dbReference type="SAM" id="Phobius"/>
    </source>
</evidence>